<dbReference type="GO" id="GO:0008270">
    <property type="term" value="F:zinc ion binding"/>
    <property type="evidence" value="ECO:0007669"/>
    <property type="project" value="UniProtKB-KW"/>
</dbReference>
<dbReference type="GO" id="GO:0005634">
    <property type="term" value="C:nucleus"/>
    <property type="evidence" value="ECO:0007669"/>
    <property type="project" value="UniProtKB-SubCell"/>
</dbReference>
<dbReference type="Proteomes" id="UP000077521">
    <property type="component" value="Unassembled WGS sequence"/>
</dbReference>
<dbReference type="GO" id="GO:0009791">
    <property type="term" value="P:post-embryonic development"/>
    <property type="evidence" value="ECO:0007669"/>
    <property type="project" value="UniProtKB-ARBA"/>
</dbReference>
<evidence type="ECO:0000256" key="7">
    <source>
        <dbReference type="ARBA" id="ARBA00023242"/>
    </source>
</evidence>
<dbReference type="PANTHER" id="PTHR46481:SF10">
    <property type="entry name" value="ZINC FINGER BED DOMAIN-CONTAINING PROTEIN 39"/>
    <property type="match status" value="1"/>
</dbReference>
<evidence type="ECO:0000256" key="3">
    <source>
        <dbReference type="ARBA" id="ARBA00022771"/>
    </source>
</evidence>
<dbReference type="AlphaFoldDB" id="A0A8T8SA80"/>
<organism evidence="10 11">
    <name type="scientific">Tilletia indica</name>
    <dbReference type="NCBI Taxonomy" id="43049"/>
    <lineage>
        <taxon>Eukaryota</taxon>
        <taxon>Fungi</taxon>
        <taxon>Dikarya</taxon>
        <taxon>Basidiomycota</taxon>
        <taxon>Ustilaginomycotina</taxon>
        <taxon>Exobasidiomycetes</taxon>
        <taxon>Tilletiales</taxon>
        <taxon>Tilletiaceae</taxon>
        <taxon>Tilletia</taxon>
    </lineage>
</organism>
<keyword evidence="6" id="KW-0804">Transcription</keyword>
<sequence length="443" mass="48922">RNLSPIPPPAAGASAHTAIVVDAPTAPRPVAKRAAVWDDFEQVVGEEKVQCTHCGTQLSFKSAAITGTSSMSRHLESCKKKPCLEAGQQKLTFAKVTHNDKLRLHTLLEKWIIRDQQSLSVLDHPDFRVLLHALLAGYEPPTRNIMTRKIGVDFDVLKSQVKAELQAIPGRVALTTDGWTAGNGDQFQCITAHFIDGSWNLKTVLLDFAPFPVPHTAENAANLISAALEEFGITDKVSGCVTDNTASAYNISTILKRRMSPSPFLPARCASHLINLVVKHGLEDAGRDEIFGACRAFVTLLHRSKPTEKALVDACEEVGVKYVVPPTVMEVRWNSTLAQLAGLQRLEVALRHLFETPAYKNNAWAEPVWLAMRDIIKILTIFKDVSDHLQGRKFPTLSCAAEGFVLITKGLEELNVSRTLTSWGSEVLGLFQTRLREYREHLI</sequence>
<dbReference type="InterPro" id="IPR052035">
    <property type="entry name" value="ZnF_BED_domain_contain"/>
</dbReference>
<evidence type="ECO:0000256" key="6">
    <source>
        <dbReference type="ARBA" id="ARBA00023163"/>
    </source>
</evidence>
<evidence type="ECO:0000256" key="5">
    <source>
        <dbReference type="ARBA" id="ARBA00023015"/>
    </source>
</evidence>
<comment type="caution">
    <text evidence="10">The sequence shown here is derived from an EMBL/GenBank/DDBJ whole genome shotgun (WGS) entry which is preliminary data.</text>
</comment>
<keyword evidence="2" id="KW-0479">Metal-binding</keyword>
<keyword evidence="5" id="KW-0805">Transcription regulation</keyword>
<dbReference type="PANTHER" id="PTHR46481">
    <property type="entry name" value="ZINC FINGER BED DOMAIN-CONTAINING PROTEIN 4"/>
    <property type="match status" value="1"/>
</dbReference>
<feature type="domain" description="BED-type" evidence="9">
    <location>
        <begin position="31"/>
        <end position="90"/>
    </location>
</feature>
<dbReference type="Pfam" id="PF02892">
    <property type="entry name" value="zf-BED"/>
    <property type="match status" value="1"/>
</dbReference>
<evidence type="ECO:0000256" key="4">
    <source>
        <dbReference type="ARBA" id="ARBA00022833"/>
    </source>
</evidence>
<dbReference type="SUPFAM" id="SSF57667">
    <property type="entry name" value="beta-beta-alpha zinc fingers"/>
    <property type="match status" value="1"/>
</dbReference>
<reference evidence="10" key="2">
    <citation type="journal article" date="2019" name="IMA Fungus">
        <title>Genome sequencing and comparison of five Tilletia species to identify candidate genes for the detection of regulated species infecting wheat.</title>
        <authorList>
            <person name="Nguyen H.D.T."/>
            <person name="Sultana T."/>
            <person name="Kesanakurti P."/>
            <person name="Hambleton S."/>
        </authorList>
    </citation>
    <scope>NUCLEOTIDE SEQUENCE</scope>
    <source>
        <strain evidence="10">DAOMC 236416</strain>
    </source>
</reference>
<dbReference type="SUPFAM" id="SSF53098">
    <property type="entry name" value="Ribonuclease H-like"/>
    <property type="match status" value="1"/>
</dbReference>
<gene>
    <name evidence="10" type="ORF">A4X13_0g9358</name>
</gene>
<evidence type="ECO:0000256" key="2">
    <source>
        <dbReference type="ARBA" id="ARBA00022723"/>
    </source>
</evidence>
<name>A0A8T8SA80_9BASI</name>
<keyword evidence="3 8" id="KW-0863">Zinc-finger</keyword>
<dbReference type="PROSITE" id="PS50808">
    <property type="entry name" value="ZF_BED"/>
    <property type="match status" value="1"/>
</dbReference>
<comment type="subcellular location">
    <subcellularLocation>
        <location evidence="1">Nucleus</location>
    </subcellularLocation>
</comment>
<reference evidence="10" key="1">
    <citation type="submission" date="2016-04" db="EMBL/GenBank/DDBJ databases">
        <authorList>
            <person name="Nguyen H.D."/>
            <person name="Samba Siva P."/>
            <person name="Cullis J."/>
            <person name="Levesque C.A."/>
            <person name="Hambleton S."/>
        </authorList>
    </citation>
    <scope>NUCLEOTIDE SEQUENCE</scope>
    <source>
        <strain evidence="10">DAOMC 236416</strain>
    </source>
</reference>
<protein>
    <recommendedName>
        <fullName evidence="9">BED-type domain-containing protein</fullName>
    </recommendedName>
</protein>
<evidence type="ECO:0000256" key="8">
    <source>
        <dbReference type="PROSITE-ProRule" id="PRU00027"/>
    </source>
</evidence>
<evidence type="ECO:0000256" key="1">
    <source>
        <dbReference type="ARBA" id="ARBA00004123"/>
    </source>
</evidence>
<dbReference type="InterPro" id="IPR003656">
    <property type="entry name" value="Znf_BED"/>
</dbReference>
<keyword evidence="4" id="KW-0862">Zinc</keyword>
<evidence type="ECO:0000313" key="11">
    <source>
        <dbReference type="Proteomes" id="UP000077521"/>
    </source>
</evidence>
<evidence type="ECO:0000259" key="9">
    <source>
        <dbReference type="PROSITE" id="PS50808"/>
    </source>
</evidence>
<feature type="non-terminal residue" evidence="10">
    <location>
        <position position="1"/>
    </location>
</feature>
<dbReference type="EMBL" id="LWDF02002539">
    <property type="protein sequence ID" value="KAE8235839.1"/>
    <property type="molecule type" value="Genomic_DNA"/>
</dbReference>
<keyword evidence="7" id="KW-0539">Nucleus</keyword>
<feature type="non-terminal residue" evidence="10">
    <location>
        <position position="443"/>
    </location>
</feature>
<dbReference type="InterPro" id="IPR012337">
    <property type="entry name" value="RNaseH-like_sf"/>
</dbReference>
<keyword evidence="11" id="KW-1185">Reference proteome</keyword>
<dbReference type="GO" id="GO:0003677">
    <property type="term" value="F:DNA binding"/>
    <property type="evidence" value="ECO:0007669"/>
    <property type="project" value="InterPro"/>
</dbReference>
<proteinExistence type="predicted"/>
<dbReference type="SMART" id="SM00614">
    <property type="entry name" value="ZnF_BED"/>
    <property type="match status" value="1"/>
</dbReference>
<dbReference type="InterPro" id="IPR036236">
    <property type="entry name" value="Znf_C2H2_sf"/>
</dbReference>
<evidence type="ECO:0000313" key="10">
    <source>
        <dbReference type="EMBL" id="KAE8235839.1"/>
    </source>
</evidence>
<accession>A0A8T8SA80</accession>